<gene>
    <name evidence="1" type="ORF">HELGO_WM23676</name>
</gene>
<sequence>MVFFKKSDYFPQSLHILTQFFNKSSFVKGINYINAKQ</sequence>
<proteinExistence type="predicted"/>
<dbReference type="EMBL" id="CACVAX010000048">
    <property type="protein sequence ID" value="CAA6817312.1"/>
    <property type="molecule type" value="Genomic_DNA"/>
</dbReference>
<name>A0A6S6T946_9BACT</name>
<organism evidence="1">
    <name type="scientific">uncultured Sulfurovum sp</name>
    <dbReference type="NCBI Taxonomy" id="269237"/>
    <lineage>
        <taxon>Bacteria</taxon>
        <taxon>Pseudomonadati</taxon>
        <taxon>Campylobacterota</taxon>
        <taxon>Epsilonproteobacteria</taxon>
        <taxon>Campylobacterales</taxon>
        <taxon>Sulfurovaceae</taxon>
        <taxon>Sulfurovum</taxon>
        <taxon>environmental samples</taxon>
    </lineage>
</organism>
<protein>
    <submittedName>
        <fullName evidence="1">Uncharacterized protein</fullName>
    </submittedName>
</protein>
<reference evidence="1" key="1">
    <citation type="submission" date="2020-01" db="EMBL/GenBank/DDBJ databases">
        <authorList>
            <person name="Meier V. D."/>
            <person name="Meier V D."/>
        </authorList>
    </citation>
    <scope>NUCLEOTIDE SEQUENCE</scope>
    <source>
        <strain evidence="1">HLG_WM_MAG_04</strain>
    </source>
</reference>
<dbReference type="AlphaFoldDB" id="A0A6S6T946"/>
<evidence type="ECO:0000313" key="1">
    <source>
        <dbReference type="EMBL" id="CAA6817312.1"/>
    </source>
</evidence>
<accession>A0A6S6T946</accession>